<feature type="transmembrane region" description="Helical" evidence="1">
    <location>
        <begin position="53"/>
        <end position="77"/>
    </location>
</feature>
<dbReference type="RefSeq" id="WP_044766025.1">
    <property type="nucleotide sequence ID" value="NZ_CEHB01000269.1"/>
</dbReference>
<organism evidence="2 3">
    <name type="scientific">Streptococcus suis</name>
    <dbReference type="NCBI Taxonomy" id="1307"/>
    <lineage>
        <taxon>Bacteria</taxon>
        <taxon>Bacillati</taxon>
        <taxon>Bacillota</taxon>
        <taxon>Bacilli</taxon>
        <taxon>Lactobacillales</taxon>
        <taxon>Streptococcaceae</taxon>
        <taxon>Streptococcus</taxon>
    </lineage>
</organism>
<dbReference type="InterPro" id="IPR021683">
    <property type="entry name" value="DUF3267"/>
</dbReference>
<keyword evidence="1" id="KW-1133">Transmembrane helix</keyword>
<dbReference type="Pfam" id="PF11667">
    <property type="entry name" value="DUF3267"/>
    <property type="match status" value="1"/>
</dbReference>
<keyword evidence="1" id="KW-0812">Transmembrane</keyword>
<feature type="transmembrane region" description="Helical" evidence="1">
    <location>
        <begin position="138"/>
        <end position="157"/>
    </location>
</feature>
<dbReference type="eggNOG" id="ENOG5032VKF">
    <property type="taxonomic scope" value="Bacteria"/>
</dbReference>
<feature type="transmembrane region" description="Helical" evidence="1">
    <location>
        <begin position="20"/>
        <end position="41"/>
    </location>
</feature>
<name>A0A0N0DML1_STRSU</name>
<proteinExistence type="predicted"/>
<accession>A0A0N0DML1</accession>
<dbReference type="Proteomes" id="UP000074903">
    <property type="component" value="Unassembled WGS sequence"/>
</dbReference>
<feature type="transmembrane region" description="Helical" evidence="1">
    <location>
        <begin position="112"/>
        <end position="132"/>
    </location>
</feature>
<evidence type="ECO:0000256" key="1">
    <source>
        <dbReference type="SAM" id="Phobius"/>
    </source>
</evidence>
<keyword evidence="1" id="KW-0472">Membrane</keyword>
<reference evidence="2 3" key="1">
    <citation type="submission" date="2016-02" db="EMBL/GenBank/DDBJ databases">
        <authorList>
            <consortium name="Pathogen Informatics"/>
        </authorList>
    </citation>
    <scope>NUCLEOTIDE SEQUENCE [LARGE SCALE GENOMIC DNA]</scope>
    <source>
        <strain evidence="2 3">SS993</strain>
    </source>
</reference>
<dbReference type="AlphaFoldDB" id="A0A0N0DML1"/>
<dbReference type="PATRIC" id="fig|1307.473.peg.1842"/>
<dbReference type="EMBL" id="FILX01000005">
    <property type="protein sequence ID" value="CYX44650.1"/>
    <property type="molecule type" value="Genomic_DNA"/>
</dbReference>
<evidence type="ECO:0000313" key="3">
    <source>
        <dbReference type="Proteomes" id="UP000074903"/>
    </source>
</evidence>
<sequence length="184" mass="21188">MEAKKKLYEVDVRSDKKLAARLYVTTVLLVFPFYWLFGFIASRVEFQNIMSEMQFIEVLFVFLLLIIIHEWIHGLFFKIFCPKNPVKYGIKWKTGMAYAISPNSLYNRFQTVVIALAPFVLISLGLTASAMFGWLDKGAYQILATMHAAACIGDFYYTYLLMTKFKEVAVEVAVTEKSLIIYQA</sequence>
<protein>
    <submittedName>
        <fullName evidence="2">Surface antigen negative regulator Par</fullName>
    </submittedName>
</protein>
<evidence type="ECO:0000313" key="2">
    <source>
        <dbReference type="EMBL" id="CYX44650.1"/>
    </source>
</evidence>
<gene>
    <name evidence="2" type="ORF">ERS132531_00589</name>
</gene>